<dbReference type="AlphaFoldDB" id="A0A8J2YVA2"/>
<keyword evidence="5" id="KW-0804">Transcription</keyword>
<dbReference type="PANTHER" id="PTHR46577">
    <property type="entry name" value="HTH-TYPE TRANSCRIPTIONAL REGULATORY PROTEIN GABR"/>
    <property type="match status" value="1"/>
</dbReference>
<dbReference type="SUPFAM" id="SSF46785">
    <property type="entry name" value="Winged helix' DNA-binding domain"/>
    <property type="match status" value="1"/>
</dbReference>
<dbReference type="GO" id="GO:0003700">
    <property type="term" value="F:DNA-binding transcription factor activity"/>
    <property type="evidence" value="ECO:0007669"/>
    <property type="project" value="InterPro"/>
</dbReference>
<evidence type="ECO:0000256" key="4">
    <source>
        <dbReference type="ARBA" id="ARBA00023125"/>
    </source>
</evidence>
<dbReference type="Gene3D" id="3.40.640.10">
    <property type="entry name" value="Type I PLP-dependent aspartate aminotransferase-like (Major domain)"/>
    <property type="match status" value="1"/>
</dbReference>
<comment type="caution">
    <text evidence="7">The sequence shown here is derived from an EMBL/GenBank/DDBJ whole genome shotgun (WGS) entry which is preliminary data.</text>
</comment>
<dbReference type="SMART" id="SM00345">
    <property type="entry name" value="HTH_GNTR"/>
    <property type="match status" value="1"/>
</dbReference>
<dbReference type="Gene3D" id="1.10.10.10">
    <property type="entry name" value="Winged helix-like DNA-binding domain superfamily/Winged helix DNA-binding domain"/>
    <property type="match status" value="1"/>
</dbReference>
<keyword evidence="2" id="KW-0663">Pyridoxal phosphate</keyword>
<dbReference type="InterPro" id="IPR051446">
    <property type="entry name" value="HTH_trans_reg/aminotransferase"/>
</dbReference>
<evidence type="ECO:0000256" key="2">
    <source>
        <dbReference type="ARBA" id="ARBA00022898"/>
    </source>
</evidence>
<evidence type="ECO:0000313" key="7">
    <source>
        <dbReference type="EMBL" id="GGF19776.1"/>
    </source>
</evidence>
<sequence>MRAFELAIRIKGDAALGAQLYRELRRLILEGRLRHGEKLPSSRDLALTLRLSRKTVLEAIARLTAEGYLATRHGSGTFVAIEPNDLAAPKSPVVRSRRLSPWAEALPAIPTIASALDAPIDFRPGLPDLKSFPAEAWRRASARKLQDARRQIGFYGDPAGDSILREELAQHLALSRGLKATARDVIITNGAQQAFDLLARLLVCPGLCVAVEDPCYPGAVVALKAAGARLVPVPVDEEGLIVSRLPDDAAIVYVTPSHQFPLGYTMSLTRRLALLDWARARNALIIEDDYDSEYRYSERPLEALQGLDGSSSVAYVGTFSKTLLPGFRLGYLVAPPDLRGPLLAAKWISDRHVPSLAQMALAEFMSDGSFASYLRHMRRIYAERHAILSEGLARIAPRALRVIPSHAGLHLTALLADALDETDLAARAREVGVGLYPLSGFGIAVRPPGFLFGFGNLPVALIRDGLGRLAALLAESGEVRAAGHGAMKATS</sequence>
<evidence type="ECO:0000313" key="8">
    <source>
        <dbReference type="Proteomes" id="UP000646365"/>
    </source>
</evidence>
<evidence type="ECO:0000256" key="1">
    <source>
        <dbReference type="ARBA" id="ARBA00005384"/>
    </source>
</evidence>
<name>A0A8J2YVA2_9PROT</name>
<keyword evidence="8" id="KW-1185">Reference proteome</keyword>
<reference evidence="7" key="2">
    <citation type="submission" date="2020-09" db="EMBL/GenBank/DDBJ databases">
        <authorList>
            <person name="Sun Q."/>
            <person name="Zhou Y."/>
        </authorList>
    </citation>
    <scope>NUCLEOTIDE SEQUENCE</scope>
    <source>
        <strain evidence="7">CGMCC 1.15725</strain>
    </source>
</reference>
<dbReference type="PANTHER" id="PTHR46577:SF1">
    <property type="entry name" value="HTH-TYPE TRANSCRIPTIONAL REGULATORY PROTEIN GABR"/>
    <property type="match status" value="1"/>
</dbReference>
<dbReference type="InterPro" id="IPR015421">
    <property type="entry name" value="PyrdxlP-dep_Trfase_major"/>
</dbReference>
<dbReference type="Pfam" id="PF00392">
    <property type="entry name" value="GntR"/>
    <property type="match status" value="1"/>
</dbReference>
<dbReference type="InterPro" id="IPR004839">
    <property type="entry name" value="Aminotransferase_I/II_large"/>
</dbReference>
<organism evidence="7 8">
    <name type="scientific">Aliidongia dinghuensis</name>
    <dbReference type="NCBI Taxonomy" id="1867774"/>
    <lineage>
        <taxon>Bacteria</taxon>
        <taxon>Pseudomonadati</taxon>
        <taxon>Pseudomonadota</taxon>
        <taxon>Alphaproteobacteria</taxon>
        <taxon>Rhodospirillales</taxon>
        <taxon>Dongiaceae</taxon>
        <taxon>Aliidongia</taxon>
    </lineage>
</organism>
<proteinExistence type="inferred from homology"/>
<evidence type="ECO:0000256" key="3">
    <source>
        <dbReference type="ARBA" id="ARBA00023015"/>
    </source>
</evidence>
<dbReference type="PRINTS" id="PR00035">
    <property type="entry name" value="HTHGNTR"/>
</dbReference>
<dbReference type="InterPro" id="IPR036388">
    <property type="entry name" value="WH-like_DNA-bd_sf"/>
</dbReference>
<dbReference type="Pfam" id="PF00155">
    <property type="entry name" value="Aminotran_1_2"/>
    <property type="match status" value="1"/>
</dbReference>
<protein>
    <submittedName>
        <fullName evidence="7">GntR family transcriptional regulator</fullName>
    </submittedName>
</protein>
<reference evidence="7" key="1">
    <citation type="journal article" date="2014" name="Int. J. Syst. Evol. Microbiol.">
        <title>Complete genome sequence of Corynebacterium casei LMG S-19264T (=DSM 44701T), isolated from a smear-ripened cheese.</title>
        <authorList>
            <consortium name="US DOE Joint Genome Institute (JGI-PGF)"/>
            <person name="Walter F."/>
            <person name="Albersmeier A."/>
            <person name="Kalinowski J."/>
            <person name="Ruckert C."/>
        </authorList>
    </citation>
    <scope>NUCLEOTIDE SEQUENCE</scope>
    <source>
        <strain evidence="7">CGMCC 1.15725</strain>
    </source>
</reference>
<keyword evidence="4" id="KW-0238">DNA-binding</keyword>
<dbReference type="SUPFAM" id="SSF53383">
    <property type="entry name" value="PLP-dependent transferases"/>
    <property type="match status" value="1"/>
</dbReference>
<dbReference type="RefSeq" id="WP_189046542.1">
    <property type="nucleotide sequence ID" value="NZ_BMJQ01000006.1"/>
</dbReference>
<feature type="domain" description="HTH gntR-type" evidence="6">
    <location>
        <begin position="14"/>
        <end position="82"/>
    </location>
</feature>
<gene>
    <name evidence="7" type="ORF">GCM10011611_27220</name>
</gene>
<dbReference type="PROSITE" id="PS50949">
    <property type="entry name" value="HTH_GNTR"/>
    <property type="match status" value="1"/>
</dbReference>
<dbReference type="Proteomes" id="UP000646365">
    <property type="component" value="Unassembled WGS sequence"/>
</dbReference>
<dbReference type="GO" id="GO:0030170">
    <property type="term" value="F:pyridoxal phosphate binding"/>
    <property type="evidence" value="ECO:0007669"/>
    <property type="project" value="InterPro"/>
</dbReference>
<evidence type="ECO:0000256" key="5">
    <source>
        <dbReference type="ARBA" id="ARBA00023163"/>
    </source>
</evidence>
<dbReference type="InterPro" id="IPR015424">
    <property type="entry name" value="PyrdxlP-dep_Trfase"/>
</dbReference>
<comment type="similarity">
    <text evidence="1">In the C-terminal section; belongs to the class-I pyridoxal-phosphate-dependent aminotransferase family.</text>
</comment>
<dbReference type="CDD" id="cd00609">
    <property type="entry name" value="AAT_like"/>
    <property type="match status" value="1"/>
</dbReference>
<evidence type="ECO:0000259" key="6">
    <source>
        <dbReference type="PROSITE" id="PS50949"/>
    </source>
</evidence>
<dbReference type="EMBL" id="BMJQ01000006">
    <property type="protein sequence ID" value="GGF19776.1"/>
    <property type="molecule type" value="Genomic_DNA"/>
</dbReference>
<keyword evidence="3" id="KW-0805">Transcription regulation</keyword>
<dbReference type="InterPro" id="IPR000524">
    <property type="entry name" value="Tscrpt_reg_HTH_GntR"/>
</dbReference>
<dbReference type="CDD" id="cd07377">
    <property type="entry name" value="WHTH_GntR"/>
    <property type="match status" value="1"/>
</dbReference>
<accession>A0A8J2YVA2</accession>
<dbReference type="InterPro" id="IPR036390">
    <property type="entry name" value="WH_DNA-bd_sf"/>
</dbReference>
<dbReference type="GO" id="GO:0003677">
    <property type="term" value="F:DNA binding"/>
    <property type="evidence" value="ECO:0007669"/>
    <property type="project" value="UniProtKB-KW"/>
</dbReference>